<keyword evidence="5" id="KW-1185">Reference proteome</keyword>
<dbReference type="SUPFAM" id="SSF52540">
    <property type="entry name" value="P-loop containing nucleoside triphosphate hydrolases"/>
    <property type="match status" value="1"/>
</dbReference>
<dbReference type="PANTHER" id="PTHR11783">
    <property type="entry name" value="SULFOTRANSFERASE SULT"/>
    <property type="match status" value="1"/>
</dbReference>
<dbReference type="RefSeq" id="WP_407285469.1">
    <property type="nucleotide sequence ID" value="NZ_CP147982.1"/>
</dbReference>
<dbReference type="Pfam" id="PF00685">
    <property type="entry name" value="Sulfotransfer_1"/>
    <property type="match status" value="1"/>
</dbReference>
<keyword evidence="2" id="KW-0808">Transferase</keyword>
<dbReference type="Gene3D" id="3.40.50.300">
    <property type="entry name" value="P-loop containing nucleotide triphosphate hydrolases"/>
    <property type="match status" value="1"/>
</dbReference>
<feature type="domain" description="Sulfotransferase" evidence="3">
    <location>
        <begin position="142"/>
        <end position="380"/>
    </location>
</feature>
<evidence type="ECO:0000313" key="4">
    <source>
        <dbReference type="EMBL" id="WXK75373.1"/>
    </source>
</evidence>
<protein>
    <submittedName>
        <fullName evidence="4">Sulfotransferase domain-containing protein</fullName>
    </submittedName>
</protein>
<dbReference type="InterPro" id="IPR027417">
    <property type="entry name" value="P-loop_NTPase"/>
</dbReference>
<evidence type="ECO:0000256" key="2">
    <source>
        <dbReference type="ARBA" id="ARBA00022679"/>
    </source>
</evidence>
<name>A0ABZ2QFT3_9ACTN</name>
<dbReference type="EMBL" id="CP147982">
    <property type="protein sequence ID" value="WXK75373.1"/>
    <property type="molecule type" value="Genomic_DNA"/>
</dbReference>
<evidence type="ECO:0000313" key="5">
    <source>
        <dbReference type="Proteomes" id="UP001626628"/>
    </source>
</evidence>
<evidence type="ECO:0000259" key="3">
    <source>
        <dbReference type="Pfam" id="PF00685"/>
    </source>
</evidence>
<organism evidence="4 5">
    <name type="scientific">Streptomyces sirii</name>
    <dbReference type="NCBI Taxonomy" id="3127701"/>
    <lineage>
        <taxon>Bacteria</taxon>
        <taxon>Bacillati</taxon>
        <taxon>Actinomycetota</taxon>
        <taxon>Actinomycetes</taxon>
        <taxon>Kitasatosporales</taxon>
        <taxon>Streptomycetaceae</taxon>
        <taxon>Streptomyces</taxon>
    </lineage>
</organism>
<dbReference type="Proteomes" id="UP001626628">
    <property type="component" value="Chromosome"/>
</dbReference>
<accession>A0ABZ2QFT3</accession>
<comment type="similarity">
    <text evidence="1">Belongs to the sulfotransferase 1 family.</text>
</comment>
<dbReference type="InterPro" id="IPR000863">
    <property type="entry name" value="Sulfotransferase_dom"/>
</dbReference>
<proteinExistence type="inferred from homology"/>
<gene>
    <name evidence="4" type="ORF">WAB15_05020</name>
</gene>
<evidence type="ECO:0000256" key="1">
    <source>
        <dbReference type="ARBA" id="ARBA00005771"/>
    </source>
</evidence>
<sequence>MWSAGPRNRNPVTGEGPASAWCVTLRRCTGNCRWARSAEFLAETVRRMCDIRSVPGIVNCATADPAHGTDTCPVPSRAGRGVRLSVRPVRSLCSPCHRRIFRIHCHGRRRRSQCNAVMSPFSAVSAPSAAPRTTAGTGEADGDVHVISFPKCGRTWLRVLMAKAISEARGLPMEICRDLELTEFSAVDSAVPRIVFRHDDRVGRRTPEQLSWDKSFYRDRKVVLVLRDVRDTVVSCYFQRSRRKDNPYSGGLGTFLTEPEGSVRTCLTFWNIWHARQDVPAAFLRTSYERLAADTAGELARVLRFCGLPPAGAEALRTAADFGDFASPRTMERADAPGAERLRPAVPGDPESFRTRHGVVGGFRDHLTREQTGHVNGLVRRRLVLPWQEAALAADHWRAPRAR</sequence>
<reference evidence="4 5" key="1">
    <citation type="submission" date="2024-03" db="EMBL/GenBank/DDBJ databases">
        <title>The complete genome of Streptomyces sirii sp.nov.</title>
        <authorList>
            <person name="Zakalyukina Y.V."/>
            <person name="Belik A.R."/>
            <person name="Biryukov M.V."/>
            <person name="Baturina O.A."/>
            <person name="Kabilov M.R."/>
        </authorList>
    </citation>
    <scope>NUCLEOTIDE SEQUENCE [LARGE SCALE GENOMIC DNA]</scope>
    <source>
        <strain evidence="4 5">BP-8</strain>
    </source>
</reference>